<dbReference type="Pfam" id="PF07244">
    <property type="entry name" value="POTRA"/>
    <property type="match status" value="5"/>
</dbReference>
<evidence type="ECO:0000256" key="1">
    <source>
        <dbReference type="ARBA" id="ARBA00004370"/>
    </source>
</evidence>
<proteinExistence type="predicted"/>
<keyword evidence="8" id="KW-1185">Reference proteome</keyword>
<evidence type="ECO:0000313" key="7">
    <source>
        <dbReference type="EMBL" id="ABF41805.1"/>
    </source>
</evidence>
<comment type="subcellular location">
    <subcellularLocation>
        <location evidence="1">Membrane</location>
    </subcellularLocation>
</comment>
<gene>
    <name evidence="7" type="ordered locus">Acid345_2804</name>
</gene>
<keyword evidence="4" id="KW-0472">Membrane</keyword>
<dbReference type="GO" id="GO:0019867">
    <property type="term" value="C:outer membrane"/>
    <property type="evidence" value="ECO:0007669"/>
    <property type="project" value="InterPro"/>
</dbReference>
<keyword evidence="2" id="KW-1134">Transmembrane beta strand</keyword>
<evidence type="ECO:0000256" key="2">
    <source>
        <dbReference type="ARBA" id="ARBA00022452"/>
    </source>
</evidence>
<evidence type="ECO:0000256" key="4">
    <source>
        <dbReference type="ARBA" id="ARBA00023136"/>
    </source>
</evidence>
<dbReference type="Gene3D" id="3.10.20.310">
    <property type="entry name" value="membrane protein fhac"/>
    <property type="match status" value="5"/>
</dbReference>
<dbReference type="PROSITE" id="PS51779">
    <property type="entry name" value="POTRA"/>
    <property type="match status" value="1"/>
</dbReference>
<dbReference type="Pfam" id="PF01103">
    <property type="entry name" value="Omp85"/>
    <property type="match status" value="1"/>
</dbReference>
<dbReference type="PANTHER" id="PTHR12815">
    <property type="entry name" value="SORTING AND ASSEMBLY MACHINERY SAMM50 PROTEIN FAMILY MEMBER"/>
    <property type="match status" value="1"/>
</dbReference>
<feature type="domain" description="POTRA" evidence="6">
    <location>
        <begin position="360"/>
        <end position="441"/>
    </location>
</feature>
<dbReference type="KEGG" id="aba:Acid345_2804"/>
<evidence type="ECO:0000256" key="5">
    <source>
        <dbReference type="SAM" id="SignalP"/>
    </source>
</evidence>
<accession>Q1IMU5</accession>
<feature type="chain" id="PRO_5004191446" evidence="5">
    <location>
        <begin position="23"/>
        <end position="1005"/>
    </location>
</feature>
<dbReference type="Gene3D" id="2.40.160.50">
    <property type="entry name" value="membrane protein fhac: a member of the omp85/tpsb transporter family"/>
    <property type="match status" value="1"/>
</dbReference>
<dbReference type="EnsemblBacteria" id="ABF41805">
    <property type="protein sequence ID" value="ABF41805"/>
    <property type="gene ID" value="Acid345_2804"/>
</dbReference>
<dbReference type="InterPro" id="IPR000184">
    <property type="entry name" value="Bac_surfAg_D15"/>
</dbReference>
<keyword evidence="5" id="KW-0732">Signal</keyword>
<dbReference type="eggNOG" id="COG4775">
    <property type="taxonomic scope" value="Bacteria"/>
</dbReference>
<dbReference type="InterPro" id="IPR034746">
    <property type="entry name" value="POTRA"/>
</dbReference>
<evidence type="ECO:0000256" key="3">
    <source>
        <dbReference type="ARBA" id="ARBA00022692"/>
    </source>
</evidence>
<dbReference type="PANTHER" id="PTHR12815:SF18">
    <property type="entry name" value="SORTING AND ASSEMBLY MACHINERY COMPONENT 50 HOMOLOG"/>
    <property type="match status" value="1"/>
</dbReference>
<name>Q1IMU5_KORVE</name>
<organism evidence="7 8">
    <name type="scientific">Koribacter versatilis (strain Ellin345)</name>
    <dbReference type="NCBI Taxonomy" id="204669"/>
    <lineage>
        <taxon>Bacteria</taxon>
        <taxon>Pseudomonadati</taxon>
        <taxon>Acidobacteriota</taxon>
        <taxon>Terriglobia</taxon>
        <taxon>Terriglobales</taxon>
        <taxon>Candidatus Korobacteraceae</taxon>
        <taxon>Candidatus Korobacter</taxon>
    </lineage>
</organism>
<protein>
    <submittedName>
        <fullName evidence="7">Surface antigen (D15)</fullName>
    </submittedName>
</protein>
<dbReference type="HOGENOM" id="CLU_282519_0_0_0"/>
<dbReference type="RefSeq" id="WP_011523606.1">
    <property type="nucleotide sequence ID" value="NC_008009.1"/>
</dbReference>
<dbReference type="STRING" id="204669.Acid345_2804"/>
<keyword evidence="3" id="KW-0812">Transmembrane</keyword>
<dbReference type="Proteomes" id="UP000002432">
    <property type="component" value="Chromosome"/>
</dbReference>
<dbReference type="EMBL" id="CP000360">
    <property type="protein sequence ID" value="ABF41805.1"/>
    <property type="molecule type" value="Genomic_DNA"/>
</dbReference>
<feature type="signal peptide" evidence="5">
    <location>
        <begin position="1"/>
        <end position="22"/>
    </location>
</feature>
<evidence type="ECO:0000259" key="6">
    <source>
        <dbReference type="PROSITE" id="PS51779"/>
    </source>
</evidence>
<evidence type="ECO:0000313" key="8">
    <source>
        <dbReference type="Proteomes" id="UP000002432"/>
    </source>
</evidence>
<reference evidence="7 8" key="1">
    <citation type="journal article" date="2009" name="Appl. Environ. Microbiol.">
        <title>Three genomes from the phylum Acidobacteria provide insight into the lifestyles of these microorganisms in soils.</title>
        <authorList>
            <person name="Ward N.L."/>
            <person name="Challacombe J.F."/>
            <person name="Janssen P.H."/>
            <person name="Henrissat B."/>
            <person name="Coutinho P.M."/>
            <person name="Wu M."/>
            <person name="Xie G."/>
            <person name="Haft D.H."/>
            <person name="Sait M."/>
            <person name="Badger J."/>
            <person name="Barabote R.D."/>
            <person name="Bradley B."/>
            <person name="Brettin T.S."/>
            <person name="Brinkac L.M."/>
            <person name="Bruce D."/>
            <person name="Creasy T."/>
            <person name="Daugherty S.C."/>
            <person name="Davidsen T.M."/>
            <person name="DeBoy R.T."/>
            <person name="Detter J.C."/>
            <person name="Dodson R.J."/>
            <person name="Durkin A.S."/>
            <person name="Ganapathy A."/>
            <person name="Gwinn-Giglio M."/>
            <person name="Han C.S."/>
            <person name="Khouri H."/>
            <person name="Kiss H."/>
            <person name="Kothari S.P."/>
            <person name="Madupu R."/>
            <person name="Nelson K.E."/>
            <person name="Nelson W.C."/>
            <person name="Paulsen I."/>
            <person name="Penn K."/>
            <person name="Ren Q."/>
            <person name="Rosovitz M.J."/>
            <person name="Selengut J.D."/>
            <person name="Shrivastava S."/>
            <person name="Sullivan S.A."/>
            <person name="Tapia R."/>
            <person name="Thompson L.S."/>
            <person name="Watkins K.L."/>
            <person name="Yang Q."/>
            <person name="Yu C."/>
            <person name="Zafar N."/>
            <person name="Zhou L."/>
            <person name="Kuske C.R."/>
        </authorList>
    </citation>
    <scope>NUCLEOTIDE SEQUENCE [LARGE SCALE GENOMIC DNA]</scope>
    <source>
        <strain evidence="7 8">Ellin345</strain>
    </source>
</reference>
<dbReference type="InterPro" id="IPR010827">
    <property type="entry name" value="BamA/TamA_POTRA"/>
</dbReference>
<sequence>MRGRVAGAVLFLACLCATRMWAQGSADPGTQIMQSYEGQNVSVVEIAGQPDIDTSKYESVLKQHQGQPFSMEKVAATVEALKKTGDFKDVILDLRPETSGVHVMFIAQPAYYIALYDFPGALKNFPYSRLIQVANYQSQEPYSKLDIETAQKSLEKFFHQVGFFEATVQPEIRLNKEHGIVNVDFTTTLKRHAKFGEVKIEGATLQDTAFLQGKVRGFMARTRGAQIRPGKPYSSRKIQLATNYLQGALAKQQHLGADVKFVTAEYDPATNVANVVFHVKVGPKVEVDIVGAHLWPWTRKKLIPIYIEGSIDEDLIEEGERNLHSYFQSKGFYDAVVKTDVKQNAELTTISYTITKNEKHKVERLDVEGNNSISSKDLLNNSQVEKAHFYSHGKFSEDLVRKSSASLRAVYLNAGYSKAKVTPRVTRDRGNIVVTYVVEEGPRDYVAELHIVGNDTVPMEQLSPKGLQLGVNRPYSPLFEQQDRNNIAAHYLTNGYLTAGVTSKAVPVSKSDPHHLIVTYKIHEGPKVTTARIITVGKQQTKQEIVDRASVVKVGVPLSEADLLSSESRLYAMGIFDWAQVDPKRGITSQNQEEVLIKVHETKRNTITYGFGFEVINRGGSVPGGTVSVPGIPPVGLPQGFRTSESTFWGPRGTFSYTRRNVRGLAESYTLGAFAGRLDQRVFGNYTIPYLLASSWSGAFQVSGEHDATNPVFSALNGAAGFQVQRYLDAKQTKQLFFRYKFQYTDLSNIFPGFEILVPEEDRRVRLSTLSTSFVRDTRDNILDAHKGTYGTVDLGITPQALGSSETFARFLGQFAFYKQIPHGIIWANSFRLGIETPFGGSHVPTSELFFSGGGSTLRGFPLNGAGPQQYTTVCGDPNDTSTCGPITVPTGGKQLIIVNSELRIPLNQLYKGLGIVPFYDGGNVYKHVGFSSFSTNCNAAATTSTGSNGQTVTLVEPSCFTSSIGLGVRYNTPIGPVRLDVGHNLNHITGIKSTQVFITLGQAF</sequence>
<dbReference type="AlphaFoldDB" id="Q1IMU5"/>
<dbReference type="InterPro" id="IPR039910">
    <property type="entry name" value="D15-like"/>
</dbReference>